<sequence>MNWYQRIGRKGRNKDGGYNKNGGGYSLPSQPYTV</sequence>
<evidence type="ECO:0000313" key="2">
    <source>
        <dbReference type="EMBL" id="ELQ68839.1"/>
    </source>
</evidence>
<reference evidence="2" key="1">
    <citation type="journal article" date="2012" name="PLoS Genet.">
        <title>Comparative analysis of the genomes of two field isolates of the rice blast fungus Magnaporthe oryzae.</title>
        <authorList>
            <person name="Xue M."/>
            <person name="Yang J."/>
            <person name="Li Z."/>
            <person name="Hu S."/>
            <person name="Yao N."/>
            <person name="Dean R.A."/>
            <person name="Zhao W."/>
            <person name="Shen M."/>
            <person name="Zhang H."/>
            <person name="Li C."/>
            <person name="Liu L."/>
            <person name="Cao L."/>
            <person name="Xu X."/>
            <person name="Xing Y."/>
            <person name="Hsiang T."/>
            <person name="Zhang Z."/>
            <person name="Xu J.R."/>
            <person name="Peng Y.L."/>
        </authorList>
    </citation>
    <scope>NUCLEOTIDE SEQUENCE [LARGE SCALE GENOMIC DNA]</scope>
    <source>
        <strain evidence="2">P131</strain>
    </source>
</reference>
<organism>
    <name type="scientific">Pyricularia oryzae (strain P131)</name>
    <name type="common">Rice blast fungus</name>
    <name type="synonym">Magnaporthe oryzae</name>
    <dbReference type="NCBI Taxonomy" id="1143193"/>
    <lineage>
        <taxon>Eukaryota</taxon>
        <taxon>Fungi</taxon>
        <taxon>Dikarya</taxon>
        <taxon>Ascomycota</taxon>
        <taxon>Pezizomycotina</taxon>
        <taxon>Sordariomycetes</taxon>
        <taxon>Sordariomycetidae</taxon>
        <taxon>Magnaporthales</taxon>
        <taxon>Pyriculariaceae</taxon>
        <taxon>Pyricularia</taxon>
    </lineage>
</organism>
<dbReference type="EMBL" id="JH794430">
    <property type="protein sequence ID" value="ELQ68839.1"/>
    <property type="molecule type" value="Genomic_DNA"/>
</dbReference>
<proteinExistence type="predicted"/>
<evidence type="ECO:0000256" key="1">
    <source>
        <dbReference type="SAM" id="MobiDB-lite"/>
    </source>
</evidence>
<dbReference type="AlphaFoldDB" id="L7JLX2"/>
<name>L7JLX2_PYRO1</name>
<protein>
    <submittedName>
        <fullName evidence="2">Uncharacterized protein</fullName>
    </submittedName>
</protein>
<accession>L7JLX2</accession>
<gene>
    <name evidence="2" type="ORF">OOW_P131scaffold00215g8</name>
</gene>
<feature type="region of interest" description="Disordered" evidence="1">
    <location>
        <begin position="1"/>
        <end position="34"/>
    </location>
</feature>